<dbReference type="PANTHER" id="PTHR42839:SF2">
    <property type="entry name" value="ISOCHORISMATE SYNTHASE ENTC"/>
    <property type="match status" value="1"/>
</dbReference>
<dbReference type="Pfam" id="PF00425">
    <property type="entry name" value="Chorismate_bind"/>
    <property type="match status" value="2"/>
</dbReference>
<dbReference type="InterPro" id="IPR005801">
    <property type="entry name" value="ADC_synthase"/>
</dbReference>
<dbReference type="InterPro" id="IPR015890">
    <property type="entry name" value="Chorismate_C"/>
</dbReference>
<organism evidence="2 3">
    <name type="scientific">Maribacter confluentis</name>
    <dbReference type="NCBI Taxonomy" id="1656093"/>
    <lineage>
        <taxon>Bacteria</taxon>
        <taxon>Pseudomonadati</taxon>
        <taxon>Bacteroidota</taxon>
        <taxon>Flavobacteriia</taxon>
        <taxon>Flavobacteriales</taxon>
        <taxon>Flavobacteriaceae</taxon>
        <taxon>Maribacter</taxon>
    </lineage>
</organism>
<comment type="caution">
    <text evidence="2">The sequence shown here is derived from an EMBL/GenBank/DDBJ whole genome shotgun (WGS) entry which is preliminary data.</text>
</comment>
<sequence length="370" mass="42601">MVQELFDRTRSCLNEHLPFVLYRKPNTHELIGIFQNSDEVHTVVDYSETGFVFAPFDADVDAIYIKRDVVLKSNFTPENNTLKPIESSVLLNVDGKEDYIRLVKKALSYIEKGTFDKVVLSRKVQVELTDTYHHIFQRLLTTYPEAFCYYWHHPKIGTWMGATPEILIKTSGTQFTTMSLAGTQKIEEGQAPSWSYKELNEQQVVTDYIVDVLKENVQALKVLERESVRAGQLWHLRTELTGVIATSKFGAVLKALHPTPAVCGNPLQNAKRFILYNESYKRSFYTGFLGELNLQEEMPRNRNRKNQENSAYKSIRKSSELYVNLRCMQLVQDKANIYVGGGITKDSDPEKEWEETAYKSKTMLRILNSK</sequence>
<protein>
    <submittedName>
        <fullName evidence="2">Chorismate-binding protein</fullName>
    </submittedName>
</protein>
<evidence type="ECO:0000259" key="1">
    <source>
        <dbReference type="Pfam" id="PF00425"/>
    </source>
</evidence>
<reference evidence="2" key="1">
    <citation type="journal article" date="2014" name="Int. J. Syst. Evol. Microbiol.">
        <title>Complete genome of a new Firmicutes species belonging to the dominant human colonic microbiota ('Ruminococcus bicirculans') reveals two chromosomes and a selective capacity to utilize plant glucans.</title>
        <authorList>
            <consortium name="NISC Comparative Sequencing Program"/>
            <person name="Wegmann U."/>
            <person name="Louis P."/>
            <person name="Goesmann A."/>
            <person name="Henrissat B."/>
            <person name="Duncan S.H."/>
            <person name="Flint H.J."/>
        </authorList>
    </citation>
    <scope>NUCLEOTIDE SEQUENCE</scope>
    <source>
        <strain evidence="2">CECT 8869</strain>
    </source>
</reference>
<feature type="domain" description="Chorismate-utilising enzyme C-terminal" evidence="1">
    <location>
        <begin position="315"/>
        <end position="359"/>
    </location>
</feature>
<dbReference type="Gene3D" id="3.60.120.10">
    <property type="entry name" value="Anthranilate synthase"/>
    <property type="match status" value="1"/>
</dbReference>
<name>A0ABT8RTV8_9FLAO</name>
<gene>
    <name evidence="2" type="ORF">Q2T41_17085</name>
</gene>
<evidence type="ECO:0000313" key="2">
    <source>
        <dbReference type="EMBL" id="MDO1514372.1"/>
    </source>
</evidence>
<keyword evidence="3" id="KW-1185">Reference proteome</keyword>
<dbReference type="EMBL" id="JAUKUC010000001">
    <property type="protein sequence ID" value="MDO1514372.1"/>
    <property type="molecule type" value="Genomic_DNA"/>
</dbReference>
<proteinExistence type="predicted"/>
<dbReference type="Proteomes" id="UP001168579">
    <property type="component" value="Unassembled WGS sequence"/>
</dbReference>
<dbReference type="PANTHER" id="PTHR42839">
    <property type="entry name" value="ISOCHORISMATE SYNTHASE ENTC"/>
    <property type="match status" value="1"/>
</dbReference>
<dbReference type="SUPFAM" id="SSF56322">
    <property type="entry name" value="ADC synthase"/>
    <property type="match status" value="1"/>
</dbReference>
<accession>A0ABT8RTV8</accession>
<reference evidence="2" key="2">
    <citation type="submission" date="2023-06" db="EMBL/GenBank/DDBJ databases">
        <authorList>
            <person name="Lucena T."/>
            <person name="Sun Q."/>
        </authorList>
    </citation>
    <scope>NUCLEOTIDE SEQUENCE</scope>
    <source>
        <strain evidence="2">CECT 8869</strain>
    </source>
</reference>
<evidence type="ECO:0000313" key="3">
    <source>
        <dbReference type="Proteomes" id="UP001168579"/>
    </source>
</evidence>
<feature type="domain" description="Chorismate-utilising enzyme C-terminal" evidence="1">
    <location>
        <begin position="96"/>
        <end position="298"/>
    </location>
</feature>
<dbReference type="RefSeq" id="WP_304437074.1">
    <property type="nucleotide sequence ID" value="NZ_JAUKUC010000001.1"/>
</dbReference>